<dbReference type="PANTHER" id="PTHR46268">
    <property type="entry name" value="STRESS RESPONSE PROTEIN NHAX"/>
    <property type="match status" value="1"/>
</dbReference>
<feature type="domain" description="UspA" evidence="2">
    <location>
        <begin position="151"/>
        <end position="273"/>
    </location>
</feature>
<feature type="domain" description="UspA" evidence="2">
    <location>
        <begin position="3"/>
        <end position="140"/>
    </location>
</feature>
<name>A0ABS5IBV4_9PROT</name>
<dbReference type="Gene3D" id="3.40.50.12370">
    <property type="match status" value="1"/>
</dbReference>
<comment type="similarity">
    <text evidence="1">Belongs to the universal stress protein A family.</text>
</comment>
<dbReference type="PRINTS" id="PR01438">
    <property type="entry name" value="UNVRSLSTRESS"/>
</dbReference>
<accession>A0ABS5IBV4</accession>
<dbReference type="Pfam" id="PF00582">
    <property type="entry name" value="Usp"/>
    <property type="match status" value="2"/>
</dbReference>
<dbReference type="EMBL" id="JAGTUF010000007">
    <property type="protein sequence ID" value="MBR9971904.1"/>
    <property type="molecule type" value="Genomic_DNA"/>
</dbReference>
<reference evidence="3 4" key="1">
    <citation type="submission" date="2021-04" db="EMBL/GenBank/DDBJ databases">
        <title>Magnetospirillum sulfuroxidans sp. nov., a facultative chemolithoautotrophic sulfur-oxidizing alphaproteobacterium isolated from freshwater sediment and proposals for Paramagetospirillum gen. nov., and Magnetospirillaceae fam. nov.</title>
        <authorList>
            <person name="Koziaeva V."/>
            <person name="Geelhoed J.S."/>
            <person name="Sorokin D.Y."/>
            <person name="Grouzdev D.S."/>
        </authorList>
    </citation>
    <scope>NUCLEOTIDE SEQUENCE [LARGE SCALE GENOMIC DNA]</scope>
    <source>
        <strain evidence="3 4">J10</strain>
    </source>
</reference>
<keyword evidence="4" id="KW-1185">Reference proteome</keyword>
<evidence type="ECO:0000259" key="2">
    <source>
        <dbReference type="Pfam" id="PF00582"/>
    </source>
</evidence>
<dbReference type="Proteomes" id="UP000680714">
    <property type="component" value="Unassembled WGS sequence"/>
</dbReference>
<gene>
    <name evidence="3" type="ORF">KEC16_09270</name>
</gene>
<evidence type="ECO:0000313" key="4">
    <source>
        <dbReference type="Proteomes" id="UP000680714"/>
    </source>
</evidence>
<dbReference type="PANTHER" id="PTHR46268:SF15">
    <property type="entry name" value="UNIVERSAL STRESS PROTEIN HP_0031"/>
    <property type="match status" value="1"/>
</dbReference>
<proteinExistence type="inferred from homology"/>
<evidence type="ECO:0000256" key="1">
    <source>
        <dbReference type="ARBA" id="ARBA00008791"/>
    </source>
</evidence>
<dbReference type="CDD" id="cd00293">
    <property type="entry name" value="USP-like"/>
    <property type="match status" value="1"/>
</dbReference>
<dbReference type="InterPro" id="IPR006016">
    <property type="entry name" value="UspA"/>
</dbReference>
<dbReference type="RefSeq" id="WP_211548134.1">
    <property type="nucleotide sequence ID" value="NZ_JAGTUF010000007.1"/>
</dbReference>
<organism evidence="3 4">
    <name type="scientific">Magnetospirillum sulfuroxidans</name>
    <dbReference type="NCBI Taxonomy" id="611300"/>
    <lineage>
        <taxon>Bacteria</taxon>
        <taxon>Pseudomonadati</taxon>
        <taxon>Pseudomonadota</taxon>
        <taxon>Alphaproteobacteria</taxon>
        <taxon>Rhodospirillales</taxon>
        <taxon>Rhodospirillaceae</taxon>
        <taxon>Magnetospirillum</taxon>
    </lineage>
</organism>
<sequence>MAFKDILVHVDNTPQCKARLELAGALARAQQSHLIALNVRTRPLLPQFIAAQYGPEIDRVREAFNTEAAREARALFDAIPATAGVTTEWRDVDGELGDSVALHARYADLTIIGQGANLDEGDRPLADNLILNVGRPVLLVPDAGHFPSIGERVLVAWNGSREATRAVHDALPVLKQAKRVHVMAVNPEGGMAGHGDIPGADICLHLTRHGVNAVCEHVRAEDLNVGQMLLSRAADEDVGLIVMGAYGRSRLRELVLGGATRHLLRHMTVPVLMSH</sequence>
<dbReference type="InterPro" id="IPR006015">
    <property type="entry name" value="Universal_stress_UspA"/>
</dbReference>
<dbReference type="SUPFAM" id="SSF52402">
    <property type="entry name" value="Adenine nucleotide alpha hydrolases-like"/>
    <property type="match status" value="2"/>
</dbReference>
<evidence type="ECO:0000313" key="3">
    <source>
        <dbReference type="EMBL" id="MBR9971904.1"/>
    </source>
</evidence>
<comment type="caution">
    <text evidence="3">The sequence shown here is derived from an EMBL/GenBank/DDBJ whole genome shotgun (WGS) entry which is preliminary data.</text>
</comment>
<protein>
    <submittedName>
        <fullName evidence="3">Universal stress protein</fullName>
    </submittedName>
</protein>